<dbReference type="InterPro" id="IPR001766">
    <property type="entry name" value="Fork_head_dom"/>
</dbReference>
<dbReference type="InterPro" id="IPR036388">
    <property type="entry name" value="WH-like_DNA-bd_sf"/>
</dbReference>
<protein>
    <submittedName>
        <fullName evidence="4">Fork head transcription factor</fullName>
    </submittedName>
</protein>
<gene>
    <name evidence="4" type="ORF">TUBRATIS_24450</name>
</gene>
<dbReference type="GO" id="GO:0003700">
    <property type="term" value="F:DNA-binding transcription factor activity"/>
    <property type="evidence" value="ECO:0007669"/>
    <property type="project" value="InterPro"/>
</dbReference>
<dbReference type="Gene3D" id="1.10.10.10">
    <property type="entry name" value="Winged helix-like DNA-binding domain superfamily/Winged helix DNA-binding domain"/>
    <property type="match status" value="1"/>
</dbReference>
<keyword evidence="1 2" id="KW-0238">DNA-binding</keyword>
<accession>A0A437AIW4</accession>
<dbReference type="SUPFAM" id="SSF46785">
    <property type="entry name" value="Winged helix' DNA-binding domain"/>
    <property type="match status" value="1"/>
</dbReference>
<evidence type="ECO:0000313" key="4">
    <source>
        <dbReference type="EMBL" id="RVD91113.1"/>
    </source>
</evidence>
<dbReference type="EMBL" id="RCSS01000641">
    <property type="protein sequence ID" value="RVD91113.1"/>
    <property type="molecule type" value="Genomic_DNA"/>
</dbReference>
<dbReference type="VEuPathDB" id="MicrosporidiaDB:TUBRATIS_24450"/>
<dbReference type="OrthoDB" id="5954824at2759"/>
<dbReference type="GO" id="GO:0043565">
    <property type="term" value="F:sequence-specific DNA binding"/>
    <property type="evidence" value="ECO:0007669"/>
    <property type="project" value="InterPro"/>
</dbReference>
<dbReference type="Proteomes" id="UP000282876">
    <property type="component" value="Unassembled WGS sequence"/>
</dbReference>
<dbReference type="PROSITE" id="PS50039">
    <property type="entry name" value="FORK_HEAD_3"/>
    <property type="match status" value="1"/>
</dbReference>
<reference evidence="4 5" key="1">
    <citation type="submission" date="2018-10" db="EMBL/GenBank/DDBJ databases">
        <title>Draft genome sequence of the microsporidian Tubulinosema ratisbonensis.</title>
        <authorList>
            <person name="Polonais V."/>
            <person name="Peyretaillade E."/>
            <person name="Niehus S."/>
            <person name="Wawrzyniak I."/>
            <person name="Franchet A."/>
            <person name="Gaspin C."/>
            <person name="Reichstadt M."/>
            <person name="Belser C."/>
            <person name="Labadie K."/>
            <person name="Delbac F."/>
            <person name="Ferrandon D."/>
        </authorList>
    </citation>
    <scope>NUCLEOTIDE SEQUENCE [LARGE SCALE GENOMIC DNA]</scope>
    <source>
        <strain evidence="4 5">Franzen</strain>
    </source>
</reference>
<keyword evidence="5" id="KW-1185">Reference proteome</keyword>
<organism evidence="4 5">
    <name type="scientific">Tubulinosema ratisbonensis</name>
    <dbReference type="NCBI Taxonomy" id="291195"/>
    <lineage>
        <taxon>Eukaryota</taxon>
        <taxon>Fungi</taxon>
        <taxon>Fungi incertae sedis</taxon>
        <taxon>Microsporidia</taxon>
        <taxon>Tubulinosematoidea</taxon>
        <taxon>Tubulinosematidae</taxon>
        <taxon>Tubulinosema</taxon>
    </lineage>
</organism>
<dbReference type="AlphaFoldDB" id="A0A437AIW4"/>
<comment type="caution">
    <text evidence="4">The sequence shown here is derived from an EMBL/GenBank/DDBJ whole genome shotgun (WGS) entry which is preliminary data.</text>
</comment>
<sequence length="264" mass="32259">MEEFKKFCFKMFPKQIHKKIHFLKKQFKFADKFFSFFFLKKTKKICKTFKFFIHFLNYIKINKMKYPRIKMNKKNVVEKNFTYHVVIREAIEFSPNQKATSAQIFEYMALRYPSSFRESNSATWKNNVRQLLSKCPEFVKTKKESNSKLHYWKFVPMEKYYDDEKPKNPSEYWGTKEPRYEYKVVPKYLQKYDIENENQCDYNSTQENSQNSPFFEDQINFNVNLPFFNPEYRDIYGRKSSYALEVDKNENSESDLMDDQTDIE</sequence>
<dbReference type="SMART" id="SM00339">
    <property type="entry name" value="FH"/>
    <property type="match status" value="1"/>
</dbReference>
<dbReference type="InterPro" id="IPR036390">
    <property type="entry name" value="WH_DNA-bd_sf"/>
</dbReference>
<evidence type="ECO:0000256" key="1">
    <source>
        <dbReference type="ARBA" id="ARBA00023125"/>
    </source>
</evidence>
<dbReference type="STRING" id="291195.A0A437AIW4"/>
<feature type="DNA-binding region" description="Fork-head" evidence="2">
    <location>
        <begin position="78"/>
        <end position="156"/>
    </location>
</feature>
<evidence type="ECO:0000313" key="5">
    <source>
        <dbReference type="Proteomes" id="UP000282876"/>
    </source>
</evidence>
<proteinExistence type="predicted"/>
<feature type="domain" description="Fork-head" evidence="3">
    <location>
        <begin position="78"/>
        <end position="156"/>
    </location>
</feature>
<keyword evidence="2" id="KW-0539">Nucleus</keyword>
<evidence type="ECO:0000259" key="3">
    <source>
        <dbReference type="PROSITE" id="PS50039"/>
    </source>
</evidence>
<dbReference type="Pfam" id="PF00250">
    <property type="entry name" value="Forkhead"/>
    <property type="match status" value="1"/>
</dbReference>
<name>A0A437AIW4_9MICR</name>
<dbReference type="GO" id="GO:0005634">
    <property type="term" value="C:nucleus"/>
    <property type="evidence" value="ECO:0007669"/>
    <property type="project" value="UniProtKB-SubCell"/>
</dbReference>
<comment type="subcellular location">
    <subcellularLocation>
        <location evidence="2">Nucleus</location>
    </subcellularLocation>
</comment>
<evidence type="ECO:0000256" key="2">
    <source>
        <dbReference type="PROSITE-ProRule" id="PRU00089"/>
    </source>
</evidence>